<sequence length="105" mass="11871">MDSMGWAVAYNERLSVIYFFKSHLAAFQQIADTATDPDVKARYAQSVRRMTRDMPIVESQMREYAARAGVDGADFGHVVDPIQYAGYNKHGKGVRFPYVNLFESA</sequence>
<accession>A0A5C1DHF5</accession>
<dbReference type="EMBL" id="CP043473">
    <property type="protein sequence ID" value="QEL55048.1"/>
    <property type="molecule type" value="Genomic_DNA"/>
</dbReference>
<evidence type="ECO:0000313" key="1">
    <source>
        <dbReference type="EMBL" id="QEL55048.1"/>
    </source>
</evidence>
<dbReference type="KEGG" id="chrm:FYK34_05450"/>
<keyword evidence="2" id="KW-1185">Reference proteome</keyword>
<gene>
    <name evidence="1" type="ORF">FYK34_05450</name>
</gene>
<protein>
    <submittedName>
        <fullName evidence="1">Uncharacterized protein</fullName>
    </submittedName>
</protein>
<organism evidence="1 2">
    <name type="scientific">Chromobacterium paludis</name>
    <dbReference type="NCBI Taxonomy" id="2605945"/>
    <lineage>
        <taxon>Bacteria</taxon>
        <taxon>Pseudomonadati</taxon>
        <taxon>Pseudomonadota</taxon>
        <taxon>Betaproteobacteria</taxon>
        <taxon>Neisseriales</taxon>
        <taxon>Chromobacteriaceae</taxon>
        <taxon>Chromobacterium</taxon>
    </lineage>
</organism>
<proteinExistence type="predicted"/>
<name>A0A5C1DHF5_9NEIS</name>
<dbReference type="RefSeq" id="WP_149295419.1">
    <property type="nucleotide sequence ID" value="NZ_CP043473.1"/>
</dbReference>
<reference evidence="1 2" key="1">
    <citation type="submission" date="2019-08" db="EMBL/GenBank/DDBJ databases">
        <title>Chromobacterium paludis, a novel bacterium isolated from a Maryland marsh pond.</title>
        <authorList>
            <person name="Blackburn M.B."/>
            <person name="Gundersen-Rindal D.E."/>
        </authorList>
    </citation>
    <scope>NUCLEOTIDE SEQUENCE [LARGE SCALE GENOMIC DNA]</scope>
    <source>
        <strain evidence="2">IIBBL 257-1</strain>
    </source>
</reference>
<dbReference type="AlphaFoldDB" id="A0A5C1DHF5"/>
<dbReference type="Proteomes" id="UP000322079">
    <property type="component" value="Chromosome"/>
</dbReference>
<evidence type="ECO:0000313" key="2">
    <source>
        <dbReference type="Proteomes" id="UP000322079"/>
    </source>
</evidence>